<proteinExistence type="inferred from homology"/>
<keyword evidence="6" id="KW-1185">Reference proteome</keyword>
<dbReference type="Pfam" id="PF13833">
    <property type="entry name" value="EF-hand_8"/>
    <property type="match status" value="1"/>
</dbReference>
<dbReference type="SUPFAM" id="SSF47473">
    <property type="entry name" value="EF-hand"/>
    <property type="match status" value="1"/>
</dbReference>
<dbReference type="SMART" id="SM00054">
    <property type="entry name" value="EFh"/>
    <property type="match status" value="3"/>
</dbReference>
<evidence type="ECO:0000259" key="5">
    <source>
        <dbReference type="PROSITE" id="PS50222"/>
    </source>
</evidence>
<dbReference type="PROSITE" id="PS00018">
    <property type="entry name" value="EF_HAND_1"/>
    <property type="match status" value="2"/>
</dbReference>
<protein>
    <submittedName>
        <fullName evidence="7">EF-hand domain-containing protein</fullName>
    </submittedName>
</protein>
<reference evidence="7" key="1">
    <citation type="submission" date="2022-11" db="UniProtKB">
        <authorList>
            <consortium name="WormBaseParasite"/>
        </authorList>
    </citation>
    <scope>IDENTIFICATION</scope>
</reference>
<evidence type="ECO:0000256" key="3">
    <source>
        <dbReference type="ARBA" id="ARBA00022737"/>
    </source>
</evidence>
<name>A0A914VXV1_9BILA</name>
<keyword evidence="4" id="KW-0106">Calcium</keyword>
<dbReference type="InterPro" id="IPR018247">
    <property type="entry name" value="EF_Hand_1_Ca_BS"/>
</dbReference>
<evidence type="ECO:0000313" key="6">
    <source>
        <dbReference type="Proteomes" id="UP000887566"/>
    </source>
</evidence>
<dbReference type="Pfam" id="PF13499">
    <property type="entry name" value="EF-hand_7"/>
    <property type="match status" value="1"/>
</dbReference>
<keyword evidence="3" id="KW-0677">Repeat</keyword>
<dbReference type="Proteomes" id="UP000887566">
    <property type="component" value="Unplaced"/>
</dbReference>
<dbReference type="InterPro" id="IPR028846">
    <property type="entry name" value="Recoverin"/>
</dbReference>
<feature type="domain" description="EF-hand" evidence="5">
    <location>
        <begin position="250"/>
        <end position="285"/>
    </location>
</feature>
<dbReference type="GO" id="GO:0005509">
    <property type="term" value="F:calcium ion binding"/>
    <property type="evidence" value="ECO:0007669"/>
    <property type="project" value="InterPro"/>
</dbReference>
<comment type="similarity">
    <text evidence="1">Belongs to the recoverin family.</text>
</comment>
<dbReference type="PROSITE" id="PS50222">
    <property type="entry name" value="EF_HAND_2"/>
    <property type="match status" value="3"/>
</dbReference>
<feature type="domain" description="EF-hand" evidence="5">
    <location>
        <begin position="214"/>
        <end position="249"/>
    </location>
</feature>
<evidence type="ECO:0000256" key="1">
    <source>
        <dbReference type="ARBA" id="ARBA00006049"/>
    </source>
</evidence>
<feature type="domain" description="EF-hand" evidence="5">
    <location>
        <begin position="296"/>
        <end position="331"/>
    </location>
</feature>
<keyword evidence="2" id="KW-0479">Metal-binding</keyword>
<dbReference type="CDD" id="cd00051">
    <property type="entry name" value="EFh"/>
    <property type="match status" value="2"/>
</dbReference>
<dbReference type="AlphaFoldDB" id="A0A914VXV1"/>
<sequence length="342" mass="38818">MRSSEVLENGAVVGGFGCSHILLRNSVHSSGVVRSRQRTLSCAPRQSALAPVFPARTVMKGVVRPVQRVIVAPPQRQDGVRKHSPLFALAADHPIYSTASCELMLDRLLVKVVALFLQFCPRHYLSPFSSSYIPEMSSSASLLDYESFYTDQENNDLAFVRYRPESLKQLCEETAFSKREIQMIYRGFKQGCPTGIVEFEQFREIYSQFFPRGDSSRYAQFVFNTFDRDKNGHLSFDEFVLGLSVISRGSTDDKLRWVFTLYDTDQDGYLSKKDLSNIVTAVYALIDPRLVVDTRTVDEHVFFMFSRLDKTTDDRISLAEFLDACAKDEAICASMCLFDTKI</sequence>
<dbReference type="InterPro" id="IPR011992">
    <property type="entry name" value="EF-hand-dom_pair"/>
</dbReference>
<dbReference type="PANTHER" id="PTHR23055">
    <property type="entry name" value="CALCIUM BINDING PROTEINS"/>
    <property type="match status" value="1"/>
</dbReference>
<dbReference type="Gene3D" id="1.10.238.10">
    <property type="entry name" value="EF-hand"/>
    <property type="match status" value="1"/>
</dbReference>
<evidence type="ECO:0000256" key="2">
    <source>
        <dbReference type="ARBA" id="ARBA00022723"/>
    </source>
</evidence>
<accession>A0A914VXV1</accession>
<dbReference type="PANTHER" id="PTHR23055:SF167">
    <property type="entry name" value="EF-HAND DOMAIN-CONTAINING PROTEIN"/>
    <property type="match status" value="1"/>
</dbReference>
<dbReference type="FunFam" id="1.10.238.10:FF:000009">
    <property type="entry name" value="Visinin-like protein 1"/>
    <property type="match status" value="1"/>
</dbReference>
<dbReference type="WBParaSite" id="PSAMB.scaffold278size59591.g4120.t1">
    <property type="protein sequence ID" value="PSAMB.scaffold278size59591.g4120.t1"/>
    <property type="gene ID" value="PSAMB.scaffold278size59591.g4120"/>
</dbReference>
<dbReference type="InterPro" id="IPR002048">
    <property type="entry name" value="EF_hand_dom"/>
</dbReference>
<evidence type="ECO:0000313" key="7">
    <source>
        <dbReference type="WBParaSite" id="PSAMB.scaffold278size59591.g4120.t1"/>
    </source>
</evidence>
<evidence type="ECO:0000256" key="4">
    <source>
        <dbReference type="ARBA" id="ARBA00022837"/>
    </source>
</evidence>
<organism evidence="6 7">
    <name type="scientific">Plectus sambesii</name>
    <dbReference type="NCBI Taxonomy" id="2011161"/>
    <lineage>
        <taxon>Eukaryota</taxon>
        <taxon>Metazoa</taxon>
        <taxon>Ecdysozoa</taxon>
        <taxon>Nematoda</taxon>
        <taxon>Chromadorea</taxon>
        <taxon>Plectida</taxon>
        <taxon>Plectina</taxon>
        <taxon>Plectoidea</taxon>
        <taxon>Plectidae</taxon>
        <taxon>Plectus</taxon>
    </lineage>
</organism>
<dbReference type="PRINTS" id="PR00450">
    <property type="entry name" value="RECOVERIN"/>
</dbReference>